<keyword evidence="2" id="KW-0472">Membrane</keyword>
<accession>A0A069RHC2</accession>
<gene>
    <name evidence="3" type="ORF">CLIT_10c02920</name>
</gene>
<dbReference type="Gene3D" id="3.30.1490.480">
    <property type="entry name" value="Endolytic murein transglycosylase"/>
    <property type="match status" value="1"/>
</dbReference>
<reference evidence="3 4" key="1">
    <citation type="submission" date="2014-03" db="EMBL/GenBank/DDBJ databases">
        <title>Genome sequence of Clostridium litorale W6, DSM 5388.</title>
        <authorList>
            <person name="Poehlein A."/>
            <person name="Jagirdar A."/>
            <person name="Khonsari B."/>
            <person name="Chibani C.M."/>
            <person name="Gutierrez Gutierrez D.A."/>
            <person name="Davydova E."/>
            <person name="Alghaithi H.S."/>
            <person name="Nair K.P."/>
            <person name="Dhamotharan K."/>
            <person name="Chandran L."/>
            <person name="G W."/>
            <person name="Daniel R."/>
        </authorList>
    </citation>
    <scope>NUCLEOTIDE SEQUENCE [LARGE SCALE GENOMIC DNA]</scope>
    <source>
        <strain evidence="3 4">W6</strain>
    </source>
</reference>
<keyword evidence="2" id="KW-0812">Transmembrane</keyword>
<dbReference type="RefSeq" id="WP_052636052.1">
    <property type="nucleotide sequence ID" value="NZ_FSRH01000006.1"/>
</dbReference>
<evidence type="ECO:0000256" key="2">
    <source>
        <dbReference type="SAM" id="Phobius"/>
    </source>
</evidence>
<sequence>MDKIKNMVYEYSDVFLGFFILASMVCIMGWQLYSWFEPSSGYILASDSPASTKASLSENTNSGDNSNKEPAVQKNPDISTISQGEASSPEVDSSQSQAAETQIVAEIVIFQIKRGSACINIANDLESMGLISSSDEFVGKITSLGLENKLKSGSYSMKKGDSVDNIIKTLTD</sequence>
<evidence type="ECO:0000256" key="1">
    <source>
        <dbReference type="SAM" id="MobiDB-lite"/>
    </source>
</evidence>
<protein>
    <recommendedName>
        <fullName evidence="5">YceG-like family protein</fullName>
    </recommendedName>
</protein>
<evidence type="ECO:0008006" key="5">
    <source>
        <dbReference type="Google" id="ProtNLM"/>
    </source>
</evidence>
<evidence type="ECO:0000313" key="4">
    <source>
        <dbReference type="Proteomes" id="UP000027946"/>
    </source>
</evidence>
<dbReference type="OrthoDB" id="1752954at2"/>
<dbReference type="eggNOG" id="COG1559">
    <property type="taxonomic scope" value="Bacteria"/>
</dbReference>
<feature type="compositionally biased region" description="Polar residues" evidence="1">
    <location>
        <begin position="76"/>
        <end position="95"/>
    </location>
</feature>
<comment type="caution">
    <text evidence="3">The sequence shown here is derived from an EMBL/GenBank/DDBJ whole genome shotgun (WGS) entry which is preliminary data.</text>
</comment>
<name>A0A069RHC2_PEPLI</name>
<feature type="region of interest" description="Disordered" evidence="1">
    <location>
        <begin position="53"/>
        <end position="95"/>
    </location>
</feature>
<feature type="transmembrane region" description="Helical" evidence="2">
    <location>
        <begin position="12"/>
        <end position="33"/>
    </location>
</feature>
<keyword evidence="2" id="KW-1133">Transmembrane helix</keyword>
<proteinExistence type="predicted"/>
<dbReference type="STRING" id="1121324.CLIT_10c02920"/>
<feature type="compositionally biased region" description="Polar residues" evidence="1">
    <location>
        <begin position="53"/>
        <end position="65"/>
    </location>
</feature>
<keyword evidence="4" id="KW-1185">Reference proteome</keyword>
<evidence type="ECO:0000313" key="3">
    <source>
        <dbReference type="EMBL" id="KDR95565.1"/>
    </source>
</evidence>
<dbReference type="AlphaFoldDB" id="A0A069RHC2"/>
<dbReference type="Proteomes" id="UP000027946">
    <property type="component" value="Unassembled WGS sequence"/>
</dbReference>
<dbReference type="EMBL" id="JJMM01000010">
    <property type="protein sequence ID" value="KDR95565.1"/>
    <property type="molecule type" value="Genomic_DNA"/>
</dbReference>
<organism evidence="3 4">
    <name type="scientific">Peptoclostridium litorale DSM 5388</name>
    <dbReference type="NCBI Taxonomy" id="1121324"/>
    <lineage>
        <taxon>Bacteria</taxon>
        <taxon>Bacillati</taxon>
        <taxon>Bacillota</taxon>
        <taxon>Clostridia</taxon>
        <taxon>Peptostreptococcales</taxon>
        <taxon>Peptoclostridiaceae</taxon>
        <taxon>Peptoclostridium</taxon>
    </lineage>
</organism>